<dbReference type="AlphaFoldDB" id="A0AAN1L9R9"/>
<keyword evidence="2" id="KW-0169">Cobalamin biosynthesis</keyword>
<dbReference type="CDD" id="cd11643">
    <property type="entry name" value="Precorrin-6A-synthase"/>
    <property type="match status" value="1"/>
</dbReference>
<dbReference type="InterPro" id="IPR014777">
    <property type="entry name" value="4pyrrole_Mease_sub1"/>
</dbReference>
<comment type="catalytic activity">
    <reaction evidence="6">
        <text>precorrin-5 + S-adenosyl-L-methionine + H2O = precorrin-6A + acetate + S-adenosyl-L-homocysteine + 2 H(+)</text>
        <dbReference type="Rhea" id="RHEA:18261"/>
        <dbReference type="ChEBI" id="CHEBI:15377"/>
        <dbReference type="ChEBI" id="CHEBI:15378"/>
        <dbReference type="ChEBI" id="CHEBI:30089"/>
        <dbReference type="ChEBI" id="CHEBI:57856"/>
        <dbReference type="ChEBI" id="CHEBI:59789"/>
        <dbReference type="ChEBI" id="CHEBI:77871"/>
        <dbReference type="ChEBI" id="CHEBI:77872"/>
        <dbReference type="EC" id="2.1.1.152"/>
    </reaction>
</comment>
<feature type="domain" description="Tetrapyrrole methylase" evidence="7">
    <location>
        <begin position="4"/>
        <end position="228"/>
    </location>
</feature>
<accession>A0AAN1L9R9</accession>
<dbReference type="InterPro" id="IPR000878">
    <property type="entry name" value="4pyrrol_Mease"/>
</dbReference>
<dbReference type="GO" id="GO:0032259">
    <property type="term" value="P:methylation"/>
    <property type="evidence" value="ECO:0007669"/>
    <property type="project" value="UniProtKB-KW"/>
</dbReference>
<dbReference type="Pfam" id="PF00590">
    <property type="entry name" value="TP_methylase"/>
    <property type="match status" value="1"/>
</dbReference>
<evidence type="ECO:0000256" key="5">
    <source>
        <dbReference type="ARBA" id="ARBA00022691"/>
    </source>
</evidence>
<dbReference type="SUPFAM" id="SSF53790">
    <property type="entry name" value="Tetrapyrrole methylase"/>
    <property type="match status" value="1"/>
</dbReference>
<dbReference type="Gene3D" id="3.40.1010.10">
    <property type="entry name" value="Cobalt-precorrin-4 Transmethylase, Domain 1"/>
    <property type="match status" value="1"/>
</dbReference>
<organism evidence="8 9">
    <name type="scientific">Phaeobacter piscinae</name>
    <dbReference type="NCBI Taxonomy" id="1580596"/>
    <lineage>
        <taxon>Bacteria</taxon>
        <taxon>Pseudomonadati</taxon>
        <taxon>Pseudomonadota</taxon>
        <taxon>Alphaproteobacteria</taxon>
        <taxon>Rhodobacterales</taxon>
        <taxon>Roseobacteraceae</taxon>
        <taxon>Phaeobacter</taxon>
    </lineage>
</organism>
<proteinExistence type="predicted"/>
<evidence type="ECO:0000256" key="1">
    <source>
        <dbReference type="ARBA" id="ARBA00004953"/>
    </source>
</evidence>
<dbReference type="NCBIfam" id="TIGR02434">
    <property type="entry name" value="CobF"/>
    <property type="match status" value="1"/>
</dbReference>
<comment type="pathway">
    <text evidence="1">Cofactor biosynthesis; adenosylcobalamin biosynthesis.</text>
</comment>
<evidence type="ECO:0000259" key="7">
    <source>
        <dbReference type="Pfam" id="PF00590"/>
    </source>
</evidence>
<evidence type="ECO:0000313" key="9">
    <source>
        <dbReference type="Proteomes" id="UP000218606"/>
    </source>
</evidence>
<name>A0AAN1L9R9_9RHOB</name>
<sequence>MIDLTLIGIGTGNPQHLTLQAVEALNAQDLILIPNKGAGKDDLARLRQAICAAAIREGGPDHPAPRIVEFDLPVRDEATQDYRQRVDDWHDAIAEIWWQTITTHLPEGGAVGFLVWGDPSLYDSTMRIADRLKTRAEIALRVIPGITSIQALTAAHAIPINTINGPFTITTGRQLRDAGWPEGTETLVVMLDGACSFRSLDPAGLQIWWTAYAGMENEISISGSLGEVSDQIIETRANARTDHGWIMDIYLLRRAVSNPPR</sequence>
<dbReference type="InterPro" id="IPR012797">
    <property type="entry name" value="CobF"/>
</dbReference>
<evidence type="ECO:0000256" key="2">
    <source>
        <dbReference type="ARBA" id="ARBA00022573"/>
    </source>
</evidence>
<evidence type="ECO:0000256" key="3">
    <source>
        <dbReference type="ARBA" id="ARBA00022603"/>
    </source>
</evidence>
<dbReference type="GO" id="GO:0043819">
    <property type="term" value="F:precorrin-6A synthase (deacetylating) activity"/>
    <property type="evidence" value="ECO:0007669"/>
    <property type="project" value="UniProtKB-EC"/>
</dbReference>
<comment type="function">
    <text evidence="6">Catalyzes the methylation of C-1 in precorrin-5 and the subsequent extrusion of acetic acid from the resulting intermediate to form cobalt-precorrin-6A.</text>
</comment>
<evidence type="ECO:0000313" key="8">
    <source>
        <dbReference type="EMBL" id="ATG42690.1"/>
    </source>
</evidence>
<evidence type="ECO:0000256" key="4">
    <source>
        <dbReference type="ARBA" id="ARBA00022679"/>
    </source>
</evidence>
<dbReference type="EMBL" id="CP010767">
    <property type="protein sequence ID" value="ATG42690.1"/>
    <property type="molecule type" value="Genomic_DNA"/>
</dbReference>
<dbReference type="Gene3D" id="3.30.950.10">
    <property type="entry name" value="Methyltransferase, Cobalt-precorrin-4 Transmethylase, Domain 2"/>
    <property type="match status" value="1"/>
</dbReference>
<keyword evidence="4 6" id="KW-0808">Transferase</keyword>
<dbReference type="InterPro" id="IPR014776">
    <property type="entry name" value="4pyrrole_Mease_sub2"/>
</dbReference>
<dbReference type="EC" id="2.1.1.152" evidence="6"/>
<protein>
    <recommendedName>
        <fullName evidence="6">Precorrin-6A synthase [deacetylating]</fullName>
        <ecNumber evidence="6">2.1.1.152</ecNumber>
    </recommendedName>
</protein>
<keyword evidence="5 6" id="KW-0949">S-adenosyl-L-methionine</keyword>
<reference evidence="8 9" key="1">
    <citation type="journal article" date="2017" name="Front. Microbiol.">
        <title>Phaeobacter piscinae sp. nov., a species of the Roseobacter group and potential aquaculture probiont.</title>
        <authorList>
            <person name="Sonnenschein E.C."/>
            <person name="Phippen C.B.W."/>
            <person name="Nielsen K.F."/>
            <person name="Mateiu R.V."/>
            <person name="Melchiorsen J."/>
            <person name="Gram L."/>
            <person name="Overmann J."/>
            <person name="Freese H.M."/>
        </authorList>
    </citation>
    <scope>NUCLEOTIDE SEQUENCE [LARGE SCALE GENOMIC DNA]</scope>
    <source>
        <strain evidence="8 9">P13</strain>
    </source>
</reference>
<dbReference type="RefSeq" id="WP_096870818.1">
    <property type="nucleotide sequence ID" value="NZ_CP010656.1"/>
</dbReference>
<dbReference type="PANTHER" id="PTHR43467:SF1">
    <property type="entry name" value="PRECORRIN-6A SYNTHASE [DEACETYLATING]"/>
    <property type="match status" value="1"/>
</dbReference>
<keyword evidence="3 6" id="KW-0489">Methyltransferase</keyword>
<dbReference type="InterPro" id="IPR035996">
    <property type="entry name" value="4pyrrol_Methylase_sf"/>
</dbReference>
<evidence type="ECO:0000256" key="6">
    <source>
        <dbReference type="PIRNR" id="PIRNR036525"/>
    </source>
</evidence>
<dbReference type="GO" id="GO:0009236">
    <property type="term" value="P:cobalamin biosynthetic process"/>
    <property type="evidence" value="ECO:0007669"/>
    <property type="project" value="UniProtKB-KW"/>
</dbReference>
<dbReference type="Proteomes" id="UP000218606">
    <property type="component" value="Chromosome"/>
</dbReference>
<gene>
    <name evidence="8" type="ORF">PhaeoP13_00730</name>
</gene>
<dbReference type="PIRSF" id="PIRSF036525">
    <property type="entry name" value="CobF"/>
    <property type="match status" value="1"/>
</dbReference>
<dbReference type="PANTHER" id="PTHR43467">
    <property type="entry name" value="COBALT-PRECORRIN-2 C(20)-METHYLTRANSFERASE"/>
    <property type="match status" value="1"/>
</dbReference>